<dbReference type="Proteomes" id="UP001169006">
    <property type="component" value="Unassembled WGS sequence"/>
</dbReference>
<accession>A0ABT8SUT9</accession>
<dbReference type="SUPFAM" id="SSF51735">
    <property type="entry name" value="NAD(P)-binding Rossmann-fold domains"/>
    <property type="match status" value="1"/>
</dbReference>
<gene>
    <name evidence="1" type="ORF">Q2T52_08855</name>
</gene>
<reference evidence="1" key="1">
    <citation type="journal article" date="2015" name="Int. J. Syst. Evol. Microbiol.">
        <title>Rhizobium oryzicola sp. nov., potential plant-growth-promoting endophytic bacteria isolated from rice roots.</title>
        <authorList>
            <person name="Zhang X.X."/>
            <person name="Gao J.S."/>
            <person name="Cao Y.H."/>
            <person name="Sheirdil R.A."/>
            <person name="Wang X.C."/>
            <person name="Zhang L."/>
        </authorList>
    </citation>
    <scope>NUCLEOTIDE SEQUENCE</scope>
    <source>
        <strain evidence="1">05753</strain>
    </source>
</reference>
<evidence type="ECO:0000313" key="2">
    <source>
        <dbReference type="Proteomes" id="UP001169006"/>
    </source>
</evidence>
<reference evidence="1" key="2">
    <citation type="submission" date="2023-07" db="EMBL/GenBank/DDBJ databases">
        <authorList>
            <person name="Sun H."/>
        </authorList>
    </citation>
    <scope>NUCLEOTIDE SEQUENCE</scope>
    <source>
        <strain evidence="1">05753</strain>
    </source>
</reference>
<protein>
    <submittedName>
        <fullName evidence="1">SDR family oxidoreductase</fullName>
    </submittedName>
</protein>
<dbReference type="RefSeq" id="WP_302076345.1">
    <property type="nucleotide sequence ID" value="NZ_JAUKWQ010000002.1"/>
</dbReference>
<dbReference type="PANTHER" id="PTHR43544">
    <property type="entry name" value="SHORT-CHAIN DEHYDROGENASE/REDUCTASE"/>
    <property type="match status" value="1"/>
</dbReference>
<dbReference type="InterPro" id="IPR051468">
    <property type="entry name" value="Fungal_SecMetab_SDRs"/>
</dbReference>
<dbReference type="InterPro" id="IPR002347">
    <property type="entry name" value="SDR_fam"/>
</dbReference>
<keyword evidence="2" id="KW-1185">Reference proteome</keyword>
<dbReference type="InterPro" id="IPR036291">
    <property type="entry name" value="NAD(P)-bd_dom_sf"/>
</dbReference>
<evidence type="ECO:0000313" key="1">
    <source>
        <dbReference type="EMBL" id="MDO1582205.1"/>
    </source>
</evidence>
<dbReference type="Gene3D" id="3.40.50.720">
    <property type="entry name" value="NAD(P)-binding Rossmann-like Domain"/>
    <property type="match status" value="1"/>
</dbReference>
<sequence>MTTALMNSLAHGYRAIVIGRSGGIGSAIAAAVQADPACGELIALSRSGDGLDVTSEESVAAAASRLSGEFQLIFCATGGLTIDGVGPEKSLRQITADAMMKQFSLNAVGTALVLKYFAPLLARKERALMGFLSARVGSIGDNQLGGWISYRASKAALNQIVRTASIELARTHPQSVLVPLHPGTVATTLSEKYSGNHARTEPHEAARNLLAVLDGLQPVQTGRFFAYDGSDIEW</sequence>
<dbReference type="PRINTS" id="PR00081">
    <property type="entry name" value="GDHRDH"/>
</dbReference>
<organism evidence="1 2">
    <name type="scientific">Rhizobium oryzicola</name>
    <dbReference type="NCBI Taxonomy" id="1232668"/>
    <lineage>
        <taxon>Bacteria</taxon>
        <taxon>Pseudomonadati</taxon>
        <taxon>Pseudomonadota</taxon>
        <taxon>Alphaproteobacteria</taxon>
        <taxon>Hyphomicrobiales</taxon>
        <taxon>Rhizobiaceae</taxon>
        <taxon>Rhizobium/Agrobacterium group</taxon>
        <taxon>Rhizobium</taxon>
    </lineage>
</organism>
<dbReference type="Pfam" id="PF13561">
    <property type="entry name" value="adh_short_C2"/>
    <property type="match status" value="1"/>
</dbReference>
<dbReference type="EMBL" id="JAUKWQ010000002">
    <property type="protein sequence ID" value="MDO1582205.1"/>
    <property type="molecule type" value="Genomic_DNA"/>
</dbReference>
<name>A0ABT8SUT9_9HYPH</name>
<proteinExistence type="predicted"/>
<comment type="caution">
    <text evidence="1">The sequence shown here is derived from an EMBL/GenBank/DDBJ whole genome shotgun (WGS) entry which is preliminary data.</text>
</comment>
<dbReference type="PANTHER" id="PTHR43544:SF12">
    <property type="entry name" value="NAD(P)-BINDING ROSSMANN-FOLD SUPERFAMILY PROTEIN"/>
    <property type="match status" value="1"/>
</dbReference>